<keyword evidence="4" id="KW-1185">Reference proteome</keyword>
<evidence type="ECO:0000256" key="1">
    <source>
        <dbReference type="SAM" id="MobiDB-lite"/>
    </source>
</evidence>
<accession>A0AAX6HEI0</accession>
<reference evidence="3" key="1">
    <citation type="journal article" date="2023" name="GigaByte">
        <title>Genome assembly of the bearded iris, Iris pallida Lam.</title>
        <authorList>
            <person name="Bruccoleri R.E."/>
            <person name="Oakeley E.J."/>
            <person name="Faust A.M.E."/>
            <person name="Altorfer M."/>
            <person name="Dessus-Babus S."/>
            <person name="Burckhardt D."/>
            <person name="Oertli M."/>
            <person name="Naumann U."/>
            <person name="Petersen F."/>
            <person name="Wong J."/>
        </authorList>
    </citation>
    <scope>NUCLEOTIDE SEQUENCE</scope>
    <source>
        <strain evidence="3">GSM-AAB239-AS_SAM_17_03QT</strain>
    </source>
</reference>
<sequence>MIGFLTSSSVTIDHTHGCGSVLHTLTTADFSDDARSSAEHGHHRNVHLQRHRDLDRE</sequence>
<protein>
    <submittedName>
        <fullName evidence="3">Uncharacterized protein</fullName>
    </submittedName>
</protein>
<reference evidence="3" key="2">
    <citation type="submission" date="2023-04" db="EMBL/GenBank/DDBJ databases">
        <authorList>
            <person name="Bruccoleri R.E."/>
            <person name="Oakeley E.J."/>
            <person name="Faust A.-M."/>
            <person name="Dessus-Babus S."/>
            <person name="Altorfer M."/>
            <person name="Burckhardt D."/>
            <person name="Oertli M."/>
            <person name="Naumann U."/>
            <person name="Petersen F."/>
            <person name="Wong J."/>
        </authorList>
    </citation>
    <scope>NUCLEOTIDE SEQUENCE</scope>
    <source>
        <strain evidence="3">GSM-AAB239-AS_SAM_17_03QT</strain>
        <tissue evidence="3">Leaf</tissue>
    </source>
</reference>
<evidence type="ECO:0000313" key="3">
    <source>
        <dbReference type="EMBL" id="KAJ6838825.1"/>
    </source>
</evidence>
<evidence type="ECO:0000313" key="4">
    <source>
        <dbReference type="Proteomes" id="UP001140949"/>
    </source>
</evidence>
<feature type="compositionally biased region" description="Basic residues" evidence="1">
    <location>
        <begin position="41"/>
        <end position="50"/>
    </location>
</feature>
<dbReference type="AlphaFoldDB" id="A0AAX6HEI0"/>
<organism evidence="3 4">
    <name type="scientific">Iris pallida</name>
    <name type="common">Sweet iris</name>
    <dbReference type="NCBI Taxonomy" id="29817"/>
    <lineage>
        <taxon>Eukaryota</taxon>
        <taxon>Viridiplantae</taxon>
        <taxon>Streptophyta</taxon>
        <taxon>Embryophyta</taxon>
        <taxon>Tracheophyta</taxon>
        <taxon>Spermatophyta</taxon>
        <taxon>Magnoliopsida</taxon>
        <taxon>Liliopsida</taxon>
        <taxon>Asparagales</taxon>
        <taxon>Iridaceae</taxon>
        <taxon>Iridoideae</taxon>
        <taxon>Irideae</taxon>
        <taxon>Iris</taxon>
    </lineage>
</organism>
<gene>
    <name evidence="2" type="ORF">M6B38_319245</name>
    <name evidence="3" type="ORF">M6B38_319250</name>
</gene>
<proteinExistence type="predicted"/>
<evidence type="ECO:0000313" key="2">
    <source>
        <dbReference type="EMBL" id="KAJ6838824.1"/>
    </source>
</evidence>
<name>A0AAX6HEI0_IRIPA</name>
<dbReference type="Proteomes" id="UP001140949">
    <property type="component" value="Unassembled WGS sequence"/>
</dbReference>
<dbReference type="EMBL" id="JANAVB010010597">
    <property type="protein sequence ID" value="KAJ6838825.1"/>
    <property type="molecule type" value="Genomic_DNA"/>
</dbReference>
<comment type="caution">
    <text evidence="3">The sequence shown here is derived from an EMBL/GenBank/DDBJ whole genome shotgun (WGS) entry which is preliminary data.</text>
</comment>
<feature type="region of interest" description="Disordered" evidence="1">
    <location>
        <begin position="33"/>
        <end position="57"/>
    </location>
</feature>
<dbReference type="EMBL" id="JANAVB010010597">
    <property type="protein sequence ID" value="KAJ6838824.1"/>
    <property type="molecule type" value="Genomic_DNA"/>
</dbReference>